<gene>
    <name evidence="3" type="ORF">DTO57_07560</name>
</gene>
<evidence type="ECO:0000313" key="3">
    <source>
        <dbReference type="EMBL" id="RCK59991.1"/>
    </source>
</evidence>
<proteinExistence type="predicted"/>
<evidence type="ECO:0000259" key="2">
    <source>
        <dbReference type="Pfam" id="PF09084"/>
    </source>
</evidence>
<reference evidence="3 4" key="1">
    <citation type="submission" date="2018-07" db="EMBL/GenBank/DDBJ databases">
        <title>Microbacterium endoborsara sp. nov., a novel actinobacterium isolated from Borszczowia aralocaspica.</title>
        <authorList>
            <person name="An D."/>
        </authorList>
    </citation>
    <scope>NUCLEOTIDE SEQUENCE [LARGE SCALE GENOMIC DNA]</scope>
    <source>
        <strain evidence="3 4">C1.15228</strain>
    </source>
</reference>
<comment type="caution">
    <text evidence="3">The sequence shown here is derived from an EMBL/GenBank/DDBJ whole genome shotgun (WGS) entry which is preliminary data.</text>
</comment>
<feature type="domain" description="SsuA/THI5-like" evidence="2">
    <location>
        <begin position="48"/>
        <end position="260"/>
    </location>
</feature>
<dbReference type="InterPro" id="IPR015168">
    <property type="entry name" value="SsuA/THI5"/>
</dbReference>
<dbReference type="SUPFAM" id="SSF53850">
    <property type="entry name" value="Periplasmic binding protein-like II"/>
    <property type="match status" value="1"/>
</dbReference>
<dbReference type="Pfam" id="PF09084">
    <property type="entry name" value="NMT1"/>
    <property type="match status" value="1"/>
</dbReference>
<dbReference type="PANTHER" id="PTHR31528:SF3">
    <property type="entry name" value="THIAMINE BIOSYNTHESIS PROTEIN HI_0357-RELATED"/>
    <property type="match status" value="1"/>
</dbReference>
<dbReference type="OrthoDB" id="174578at2"/>
<feature type="chain" id="PRO_5016794251" evidence="1">
    <location>
        <begin position="30"/>
        <end position="344"/>
    </location>
</feature>
<dbReference type="PROSITE" id="PS51257">
    <property type="entry name" value="PROKAR_LIPOPROTEIN"/>
    <property type="match status" value="1"/>
</dbReference>
<dbReference type="InterPro" id="IPR027939">
    <property type="entry name" value="NMT1/THI5"/>
</dbReference>
<dbReference type="GO" id="GO:0009228">
    <property type="term" value="P:thiamine biosynthetic process"/>
    <property type="evidence" value="ECO:0007669"/>
    <property type="project" value="InterPro"/>
</dbReference>
<dbReference type="Gene3D" id="3.40.190.10">
    <property type="entry name" value="Periplasmic binding protein-like II"/>
    <property type="match status" value="2"/>
</dbReference>
<dbReference type="Proteomes" id="UP000253508">
    <property type="component" value="Unassembled WGS sequence"/>
</dbReference>
<name>A0A367Y4P8_9MICO</name>
<organism evidence="3 4">
    <name type="scientific">Microbacterium sorbitolivorans</name>
    <dbReference type="NCBI Taxonomy" id="1867410"/>
    <lineage>
        <taxon>Bacteria</taxon>
        <taxon>Bacillati</taxon>
        <taxon>Actinomycetota</taxon>
        <taxon>Actinomycetes</taxon>
        <taxon>Micrococcales</taxon>
        <taxon>Microbacteriaceae</taxon>
        <taxon>Microbacterium</taxon>
    </lineage>
</organism>
<dbReference type="EMBL" id="QORO01000002">
    <property type="protein sequence ID" value="RCK59991.1"/>
    <property type="molecule type" value="Genomic_DNA"/>
</dbReference>
<keyword evidence="4" id="KW-1185">Reference proteome</keyword>
<evidence type="ECO:0000256" key="1">
    <source>
        <dbReference type="SAM" id="SignalP"/>
    </source>
</evidence>
<accession>A0A367Y4P8</accession>
<dbReference type="AlphaFoldDB" id="A0A367Y4P8"/>
<sequence length="344" mass="36525">MQHHIVRTSFALAGVGALALAGCASTSPASDSSDGEHTVSIALDWSPNTNHTGIYVAKELGYFDEAGIDVEILPYASTPVAQLVSAGEADFGIVGQSDVQTSRAAGLDVVSVYSIVQSDTGRLVYLADNEDISSPADLDGKVFGGFGVPLYSAFMASTIQGAGGKGEFDEVMLDTGAYEALKNGSIDFTSSVMTWEDIEAEIEGHPYAAFRYQDYGVPEQQAIGIASSDAYLESNHDDAAAFVKAVQKGFQYAIDNPDEAADLLIEANPDVLGTASELVHKSTELMATDGYYYADGVTVGAAVPEDWNALGDYIVEIGYLVDSNGEKITESPDWSEYYTNEFVE</sequence>
<feature type="signal peptide" evidence="1">
    <location>
        <begin position="1"/>
        <end position="29"/>
    </location>
</feature>
<evidence type="ECO:0000313" key="4">
    <source>
        <dbReference type="Proteomes" id="UP000253508"/>
    </source>
</evidence>
<dbReference type="RefSeq" id="WP_114117605.1">
    <property type="nucleotide sequence ID" value="NZ_BMHU01000003.1"/>
</dbReference>
<keyword evidence="1" id="KW-0732">Signal</keyword>
<protein>
    <submittedName>
        <fullName evidence="3">ABC transporter substrate-binding protein</fullName>
    </submittedName>
</protein>
<dbReference type="PANTHER" id="PTHR31528">
    <property type="entry name" value="4-AMINO-5-HYDROXYMETHYL-2-METHYLPYRIMIDINE PHOSPHATE SYNTHASE THI11-RELATED"/>
    <property type="match status" value="1"/>
</dbReference>